<feature type="domain" description="EGF-like" evidence="22">
    <location>
        <begin position="287"/>
        <end position="323"/>
    </location>
</feature>
<dbReference type="PANTHER" id="PTHR32444:SF234">
    <property type="entry name" value="RECEPTOR-LIKE SERINE_THREONINE-PROTEIN KINASE"/>
    <property type="match status" value="1"/>
</dbReference>
<keyword evidence="13" id="KW-0675">Receptor</keyword>
<dbReference type="InterPro" id="IPR001480">
    <property type="entry name" value="Bulb-type_lectin_dom"/>
</dbReference>
<dbReference type="Pfam" id="PF01453">
    <property type="entry name" value="B_lectin"/>
    <property type="match status" value="1"/>
</dbReference>
<evidence type="ECO:0000256" key="2">
    <source>
        <dbReference type="ARBA" id="ARBA00022527"/>
    </source>
</evidence>
<proteinExistence type="inferred from homology"/>
<protein>
    <recommendedName>
        <fullName evidence="17">Receptor-like serine/threonine-protein kinase</fullName>
        <ecNumber evidence="17">2.7.11.1</ecNumber>
    </recommendedName>
</protein>
<evidence type="ECO:0000256" key="8">
    <source>
        <dbReference type="ARBA" id="ARBA00022777"/>
    </source>
</evidence>
<dbReference type="FunFam" id="2.90.10.10:FF:000001">
    <property type="entry name" value="G-type lectin S-receptor-like serine/threonine-protein kinase"/>
    <property type="match status" value="1"/>
</dbReference>
<dbReference type="InterPro" id="IPR024171">
    <property type="entry name" value="SRK-like_kinase"/>
</dbReference>
<dbReference type="Pfam" id="PF11883">
    <property type="entry name" value="DUF3403"/>
    <property type="match status" value="1"/>
</dbReference>
<dbReference type="InterPro" id="IPR017441">
    <property type="entry name" value="Protein_kinase_ATP_BS"/>
</dbReference>
<dbReference type="InterPro" id="IPR001245">
    <property type="entry name" value="Ser-Thr/Tyr_kinase_cat_dom"/>
</dbReference>
<evidence type="ECO:0000256" key="12">
    <source>
        <dbReference type="ARBA" id="ARBA00023157"/>
    </source>
</evidence>
<evidence type="ECO:0000256" key="20">
    <source>
        <dbReference type="SAM" id="SignalP"/>
    </source>
</evidence>
<keyword evidence="6 20" id="KW-0732">Signal</keyword>
<keyword evidence="18" id="KW-0245">EGF-like domain</keyword>
<evidence type="ECO:0000259" key="23">
    <source>
        <dbReference type="PROSITE" id="PS50927"/>
    </source>
</evidence>
<dbReference type="InterPro" id="IPR000719">
    <property type="entry name" value="Prot_kinase_dom"/>
</dbReference>
<keyword evidence="14" id="KW-0325">Glycoprotein</keyword>
<evidence type="ECO:0000256" key="4">
    <source>
        <dbReference type="ARBA" id="ARBA00022679"/>
    </source>
</evidence>
<dbReference type="GO" id="GO:0016020">
    <property type="term" value="C:membrane"/>
    <property type="evidence" value="ECO:0007669"/>
    <property type="project" value="UniProtKB-SubCell"/>
</dbReference>
<dbReference type="Gene3D" id="2.90.10.10">
    <property type="entry name" value="Bulb-type lectin domain"/>
    <property type="match status" value="1"/>
</dbReference>
<feature type="binding site" evidence="19">
    <location>
        <position position="527"/>
    </location>
    <ligand>
        <name>ATP</name>
        <dbReference type="ChEBI" id="CHEBI:30616"/>
    </ligand>
</feature>
<dbReference type="SMART" id="SM00108">
    <property type="entry name" value="B_lectin"/>
    <property type="match status" value="1"/>
</dbReference>
<evidence type="ECO:0000259" key="22">
    <source>
        <dbReference type="PROSITE" id="PS50026"/>
    </source>
</evidence>
<feature type="domain" description="Apple" evidence="24">
    <location>
        <begin position="342"/>
        <end position="426"/>
    </location>
</feature>
<keyword evidence="10" id="KW-1133">Transmembrane helix</keyword>
<evidence type="ECO:0000256" key="6">
    <source>
        <dbReference type="ARBA" id="ARBA00022729"/>
    </source>
</evidence>
<dbReference type="InterPro" id="IPR021820">
    <property type="entry name" value="S-locus_recpt_kinase_C"/>
</dbReference>
<evidence type="ECO:0000256" key="7">
    <source>
        <dbReference type="ARBA" id="ARBA00022741"/>
    </source>
</evidence>
<dbReference type="GO" id="GO:0005524">
    <property type="term" value="F:ATP binding"/>
    <property type="evidence" value="ECO:0007669"/>
    <property type="project" value="UniProtKB-UniRule"/>
</dbReference>
<dbReference type="GO" id="GO:0106310">
    <property type="term" value="F:protein serine kinase activity"/>
    <property type="evidence" value="ECO:0007669"/>
    <property type="project" value="RHEA"/>
</dbReference>
<evidence type="ECO:0000259" key="24">
    <source>
        <dbReference type="PROSITE" id="PS50948"/>
    </source>
</evidence>
<keyword evidence="12" id="KW-1015">Disulfide bond</keyword>
<evidence type="ECO:0000256" key="17">
    <source>
        <dbReference type="PIRNR" id="PIRNR000641"/>
    </source>
</evidence>
<organism evidence="25">
    <name type="scientific">Fagus sylvatica</name>
    <name type="common">Beechnut</name>
    <dbReference type="NCBI Taxonomy" id="28930"/>
    <lineage>
        <taxon>Eukaryota</taxon>
        <taxon>Viridiplantae</taxon>
        <taxon>Streptophyta</taxon>
        <taxon>Embryophyta</taxon>
        <taxon>Tracheophyta</taxon>
        <taxon>Spermatophyta</taxon>
        <taxon>Magnoliopsida</taxon>
        <taxon>eudicotyledons</taxon>
        <taxon>Gunneridae</taxon>
        <taxon>Pentapetalae</taxon>
        <taxon>rosids</taxon>
        <taxon>fabids</taxon>
        <taxon>Fagales</taxon>
        <taxon>Fagaceae</taxon>
        <taxon>Fagus</taxon>
    </lineage>
</organism>
<keyword evidence="3" id="KW-0597">Phosphoprotein</keyword>
<evidence type="ECO:0000259" key="21">
    <source>
        <dbReference type="PROSITE" id="PS50011"/>
    </source>
</evidence>
<evidence type="ECO:0000256" key="11">
    <source>
        <dbReference type="ARBA" id="ARBA00023136"/>
    </source>
</evidence>
<dbReference type="InterPro" id="IPR000742">
    <property type="entry name" value="EGF"/>
</dbReference>
<dbReference type="EC" id="2.7.11.1" evidence="17"/>
<evidence type="ECO:0000256" key="13">
    <source>
        <dbReference type="ARBA" id="ARBA00023170"/>
    </source>
</evidence>
<dbReference type="PROSITE" id="PS00107">
    <property type="entry name" value="PROTEIN_KINASE_ATP"/>
    <property type="match status" value="1"/>
</dbReference>
<dbReference type="PROSITE" id="PS50927">
    <property type="entry name" value="BULB_LECTIN"/>
    <property type="match status" value="1"/>
</dbReference>
<feature type="domain" description="Protein kinase" evidence="21">
    <location>
        <begin position="387"/>
        <end position="696"/>
    </location>
</feature>
<evidence type="ECO:0000256" key="1">
    <source>
        <dbReference type="ARBA" id="ARBA00004479"/>
    </source>
</evidence>
<feature type="chain" id="PRO_5014634249" description="Receptor-like serine/threonine-protein kinase" evidence="20">
    <location>
        <begin position="24"/>
        <end position="736"/>
    </location>
</feature>
<comment type="catalytic activity">
    <reaction evidence="16 17">
        <text>L-seryl-[protein] + ATP = O-phospho-L-seryl-[protein] + ADP + H(+)</text>
        <dbReference type="Rhea" id="RHEA:17989"/>
        <dbReference type="Rhea" id="RHEA-COMP:9863"/>
        <dbReference type="Rhea" id="RHEA-COMP:11604"/>
        <dbReference type="ChEBI" id="CHEBI:15378"/>
        <dbReference type="ChEBI" id="CHEBI:29999"/>
        <dbReference type="ChEBI" id="CHEBI:30616"/>
        <dbReference type="ChEBI" id="CHEBI:83421"/>
        <dbReference type="ChEBI" id="CHEBI:456216"/>
        <dbReference type="EC" id="2.7.11.1"/>
    </reaction>
</comment>
<comment type="catalytic activity">
    <reaction evidence="15 17">
        <text>L-threonyl-[protein] + ATP = O-phospho-L-threonyl-[protein] + ADP + H(+)</text>
        <dbReference type="Rhea" id="RHEA:46608"/>
        <dbReference type="Rhea" id="RHEA-COMP:11060"/>
        <dbReference type="Rhea" id="RHEA-COMP:11605"/>
        <dbReference type="ChEBI" id="CHEBI:15378"/>
        <dbReference type="ChEBI" id="CHEBI:30013"/>
        <dbReference type="ChEBI" id="CHEBI:30616"/>
        <dbReference type="ChEBI" id="CHEBI:61977"/>
        <dbReference type="ChEBI" id="CHEBI:456216"/>
        <dbReference type="EC" id="2.7.11.1"/>
    </reaction>
</comment>
<keyword evidence="11" id="KW-0472">Membrane</keyword>
<dbReference type="CDD" id="cd01098">
    <property type="entry name" value="PAN_AP_plant"/>
    <property type="match status" value="1"/>
</dbReference>
<evidence type="ECO:0000256" key="3">
    <source>
        <dbReference type="ARBA" id="ARBA00022553"/>
    </source>
</evidence>
<keyword evidence="4 17" id="KW-0808">Transferase</keyword>
<dbReference type="Gene3D" id="3.30.200.20">
    <property type="entry name" value="Phosphorylase Kinase, domain 1"/>
    <property type="match status" value="1"/>
</dbReference>
<dbReference type="FunFam" id="3.50.4.10:FF:000002">
    <property type="entry name" value="G-type lectin S-receptor-like serine/threonine-protein kinase"/>
    <property type="match status" value="1"/>
</dbReference>
<dbReference type="InterPro" id="IPR000858">
    <property type="entry name" value="S_locus_glycoprot_dom"/>
</dbReference>
<dbReference type="AlphaFoldDB" id="A0A2N9EYU2"/>
<dbReference type="EMBL" id="OIVN01000675">
    <property type="protein sequence ID" value="SPC83906.1"/>
    <property type="molecule type" value="Genomic_DNA"/>
</dbReference>
<feature type="domain" description="Bulb-type lectin" evidence="23">
    <location>
        <begin position="24"/>
        <end position="147"/>
    </location>
</feature>
<keyword evidence="8 17" id="KW-0418">Kinase</keyword>
<dbReference type="SUPFAM" id="SSF56112">
    <property type="entry name" value="Protein kinase-like (PK-like)"/>
    <property type="match status" value="1"/>
</dbReference>
<evidence type="ECO:0000256" key="9">
    <source>
        <dbReference type="ARBA" id="ARBA00022840"/>
    </source>
</evidence>
<reference evidence="25" key="1">
    <citation type="submission" date="2018-02" db="EMBL/GenBank/DDBJ databases">
        <authorList>
            <person name="Cohen D.B."/>
            <person name="Kent A.D."/>
        </authorList>
    </citation>
    <scope>NUCLEOTIDE SEQUENCE</scope>
</reference>
<dbReference type="InterPro" id="IPR003609">
    <property type="entry name" value="Pan_app"/>
</dbReference>
<dbReference type="CDD" id="cd00028">
    <property type="entry name" value="B_lectin"/>
    <property type="match status" value="1"/>
</dbReference>
<sequence length="736" mass="82725">MDIFAFLFLSSCSLVFLSDFSYAADSITQSQSLSEGMTLVSKDGSFVLGFFTPGKSTNRYLGIWYNNNPVDQTVVWVANRLNPINDSSGVLMVNSSGSLVLLSQNSSTVAWSANSTKQALNPIVQLLDSGNLVVRDEKEQHPENYLWQSFDYPCDTLLQGMKLGWDSRIGLEWRLSAWKSSDDPSPGELTYGIERHNYAEKVMKKGSKKYFRTGLWNGNYFSGVPALKANPVFNYIFVSNKDEVYYTFHMINKSVISILVLNQTNNLLERFIWVEAEKKWSMYTYVPKDSCDTYNLCGVYGNCIIGESPVCQCLEGFKPKSSETWNPDEWSKGCVRKRQLSCQDKDKIGFVKFVGIKLPDTTNSWMNRSMNLEECRVKCLNNCSCTAYSNSNISDGGSGCIIWYGDLIDIRQISANEQELYIRMSASDIEAKKGHKMKQAVVVVAATPCCSFWNALNWLLHMQKQDKLRKVIRNNEGQMEDLELPFLDLSTIAGATDNFAINNKLGEGGFGSIYKGVLEDEQEIAVKRLSRSSGQGLNEFKNEVRLIAKLQHRNLVKLLAYYFGMARTFAGDQSEGNTNRVVGTYGYMAPEYAFEGHFSTKSDVFSFGILLLEIISGKKCRAFFHPNHNHNLIGHAWILWNEGRPLELVDECLGNSCTLSEVLHCIHLSLLCVQHRPEDRPSMSSVVVVLGSESALPQPKKPGFFFEKDSNEAHGFSSNHELSSTNGITITLLEAR</sequence>
<dbReference type="InterPro" id="IPR036426">
    <property type="entry name" value="Bulb-type_lectin_dom_sf"/>
</dbReference>
<keyword evidence="7 17" id="KW-0547">Nucleotide-binding</keyword>
<dbReference type="PROSITE" id="PS50948">
    <property type="entry name" value="PAN"/>
    <property type="match status" value="1"/>
</dbReference>
<evidence type="ECO:0000256" key="14">
    <source>
        <dbReference type="ARBA" id="ARBA00023180"/>
    </source>
</evidence>
<dbReference type="Gene3D" id="1.10.510.10">
    <property type="entry name" value="Transferase(Phosphotransferase) domain 1"/>
    <property type="match status" value="1"/>
</dbReference>
<accession>A0A2N9EYU2</accession>
<evidence type="ECO:0000256" key="10">
    <source>
        <dbReference type="ARBA" id="ARBA00022989"/>
    </source>
</evidence>
<keyword evidence="5" id="KW-0812">Transmembrane</keyword>
<dbReference type="Pfam" id="PF00954">
    <property type="entry name" value="S_locus_glycop"/>
    <property type="match status" value="1"/>
</dbReference>
<comment type="similarity">
    <text evidence="17">Belongs to the protein kinase superfamily. Ser/Thr protein kinase family.</text>
</comment>
<dbReference type="Pfam" id="PF08276">
    <property type="entry name" value="PAN_2"/>
    <property type="match status" value="1"/>
</dbReference>
<gene>
    <name evidence="25" type="ORF">FSB_LOCUS11788</name>
</gene>
<name>A0A2N9EYU2_FAGSY</name>
<comment type="subcellular location">
    <subcellularLocation>
        <location evidence="1">Membrane</location>
        <topology evidence="1">Single-pass type I membrane protein</topology>
    </subcellularLocation>
</comment>
<dbReference type="PROSITE" id="PS50026">
    <property type="entry name" value="EGF_3"/>
    <property type="match status" value="1"/>
</dbReference>
<evidence type="ECO:0000256" key="18">
    <source>
        <dbReference type="PROSITE-ProRule" id="PRU00076"/>
    </source>
</evidence>
<evidence type="ECO:0000256" key="15">
    <source>
        <dbReference type="ARBA" id="ARBA00047899"/>
    </source>
</evidence>
<evidence type="ECO:0000313" key="25">
    <source>
        <dbReference type="EMBL" id="SPC83906.1"/>
    </source>
</evidence>
<dbReference type="GO" id="GO:0004674">
    <property type="term" value="F:protein serine/threonine kinase activity"/>
    <property type="evidence" value="ECO:0007669"/>
    <property type="project" value="UniProtKB-KW"/>
</dbReference>
<dbReference type="GO" id="GO:0048544">
    <property type="term" value="P:recognition of pollen"/>
    <property type="evidence" value="ECO:0007669"/>
    <property type="project" value="InterPro"/>
</dbReference>
<evidence type="ECO:0000256" key="16">
    <source>
        <dbReference type="ARBA" id="ARBA00048679"/>
    </source>
</evidence>
<dbReference type="SMART" id="SM00473">
    <property type="entry name" value="PAN_AP"/>
    <property type="match status" value="1"/>
</dbReference>
<dbReference type="PIRSF" id="PIRSF000641">
    <property type="entry name" value="SRK"/>
    <property type="match status" value="1"/>
</dbReference>
<dbReference type="InterPro" id="IPR011009">
    <property type="entry name" value="Kinase-like_dom_sf"/>
</dbReference>
<dbReference type="PROSITE" id="PS50011">
    <property type="entry name" value="PROTEIN_KINASE_DOM"/>
    <property type="match status" value="1"/>
</dbReference>
<dbReference type="PANTHER" id="PTHR32444">
    <property type="entry name" value="BULB-TYPE LECTIN DOMAIN-CONTAINING PROTEIN"/>
    <property type="match status" value="1"/>
</dbReference>
<keyword evidence="2 17" id="KW-0723">Serine/threonine-protein kinase</keyword>
<evidence type="ECO:0000256" key="19">
    <source>
        <dbReference type="PROSITE-ProRule" id="PRU10141"/>
    </source>
</evidence>
<dbReference type="SUPFAM" id="SSF51110">
    <property type="entry name" value="alpha-D-mannose-specific plant lectins"/>
    <property type="match status" value="1"/>
</dbReference>
<keyword evidence="9 17" id="KW-0067">ATP-binding</keyword>
<dbReference type="Pfam" id="PF07714">
    <property type="entry name" value="PK_Tyr_Ser-Thr"/>
    <property type="match status" value="2"/>
</dbReference>
<feature type="signal peptide" evidence="20">
    <location>
        <begin position="1"/>
        <end position="23"/>
    </location>
</feature>
<comment type="caution">
    <text evidence="18">Lacks conserved residue(s) required for the propagation of feature annotation.</text>
</comment>
<dbReference type="FunFam" id="1.10.510.10:FF:001722">
    <property type="entry name" value="G-type lectin S-receptor-like serine/threonine-protein kinase B120"/>
    <property type="match status" value="1"/>
</dbReference>
<evidence type="ECO:0000256" key="5">
    <source>
        <dbReference type="ARBA" id="ARBA00022692"/>
    </source>
</evidence>